<dbReference type="Gene3D" id="2.30.180.10">
    <property type="entry name" value="FAS1 domain"/>
    <property type="match status" value="1"/>
</dbReference>
<dbReference type="SMART" id="SM00554">
    <property type="entry name" value="FAS1"/>
    <property type="match status" value="1"/>
</dbReference>
<evidence type="ECO:0000313" key="6">
    <source>
        <dbReference type="Proteomes" id="UP000475545"/>
    </source>
</evidence>
<evidence type="ECO:0000256" key="3">
    <source>
        <dbReference type="SAM" id="SignalP"/>
    </source>
</evidence>
<organism evidence="5 6">
    <name type="scientific">Gordonia mangrovi</name>
    <dbReference type="NCBI Taxonomy" id="2665643"/>
    <lineage>
        <taxon>Bacteria</taxon>
        <taxon>Bacillati</taxon>
        <taxon>Actinomycetota</taxon>
        <taxon>Actinomycetes</taxon>
        <taxon>Mycobacteriales</taxon>
        <taxon>Gordoniaceae</taxon>
        <taxon>Gordonia</taxon>
    </lineage>
</organism>
<feature type="signal peptide" evidence="3">
    <location>
        <begin position="1"/>
        <end position="24"/>
    </location>
</feature>
<dbReference type="Proteomes" id="UP000475545">
    <property type="component" value="Unassembled WGS sequence"/>
</dbReference>
<feature type="compositionally biased region" description="Low complexity" evidence="2">
    <location>
        <begin position="34"/>
        <end position="48"/>
    </location>
</feature>
<dbReference type="PANTHER" id="PTHR10900">
    <property type="entry name" value="PERIOSTIN-RELATED"/>
    <property type="match status" value="1"/>
</dbReference>
<gene>
    <name evidence="5" type="ORF">GIY30_23435</name>
</gene>
<keyword evidence="6" id="KW-1185">Reference proteome</keyword>
<dbReference type="InterPro" id="IPR036378">
    <property type="entry name" value="FAS1_dom_sf"/>
</dbReference>
<evidence type="ECO:0000313" key="5">
    <source>
        <dbReference type="EMBL" id="MXP24280.1"/>
    </source>
</evidence>
<evidence type="ECO:0000259" key="4">
    <source>
        <dbReference type="PROSITE" id="PS50213"/>
    </source>
</evidence>
<accession>A0A6L7GWJ0</accession>
<dbReference type="GO" id="GO:0030198">
    <property type="term" value="P:extracellular matrix organization"/>
    <property type="evidence" value="ECO:0007669"/>
    <property type="project" value="TreeGrafter"/>
</dbReference>
<evidence type="ECO:0000256" key="1">
    <source>
        <dbReference type="ARBA" id="ARBA00022729"/>
    </source>
</evidence>
<dbReference type="AlphaFoldDB" id="A0A6L7GWJ0"/>
<keyword evidence="1 3" id="KW-0732">Signal</keyword>
<dbReference type="GO" id="GO:0007155">
    <property type="term" value="P:cell adhesion"/>
    <property type="evidence" value="ECO:0007669"/>
    <property type="project" value="TreeGrafter"/>
</dbReference>
<dbReference type="GO" id="GO:0050839">
    <property type="term" value="F:cell adhesion molecule binding"/>
    <property type="evidence" value="ECO:0007669"/>
    <property type="project" value="TreeGrafter"/>
</dbReference>
<evidence type="ECO:0000256" key="2">
    <source>
        <dbReference type="SAM" id="MobiDB-lite"/>
    </source>
</evidence>
<dbReference type="Pfam" id="PF02469">
    <property type="entry name" value="Fasciclin"/>
    <property type="match status" value="1"/>
</dbReference>
<comment type="caution">
    <text evidence="5">The sequence shown here is derived from an EMBL/GenBank/DDBJ whole genome shotgun (WGS) entry which is preliminary data.</text>
</comment>
<reference evidence="5 6" key="1">
    <citation type="submission" date="2019-11" db="EMBL/GenBank/DDBJ databases">
        <title>Gordonia sp. nov., a novel actinobacterium isolated from mangrove soil in Hainan.</title>
        <authorList>
            <person name="Huang X."/>
            <person name="Xie Y."/>
            <person name="Chu X."/>
            <person name="Xiao K."/>
        </authorList>
    </citation>
    <scope>NUCLEOTIDE SEQUENCE [LARGE SCALE GENOMIC DNA]</scope>
    <source>
        <strain evidence="5 6">HNM0687</strain>
    </source>
</reference>
<feature type="domain" description="FAS1" evidence="4">
    <location>
        <begin position="84"/>
        <end position="216"/>
    </location>
</feature>
<feature type="region of interest" description="Disordered" evidence="2">
    <location>
        <begin position="27"/>
        <end position="57"/>
    </location>
</feature>
<protein>
    <submittedName>
        <fullName evidence="5">Fasciclin domain-containing protein</fullName>
    </submittedName>
</protein>
<dbReference type="SUPFAM" id="SSF82153">
    <property type="entry name" value="FAS1 domain"/>
    <property type="match status" value="1"/>
</dbReference>
<name>A0A6L7GWJ0_9ACTN</name>
<dbReference type="FunFam" id="2.30.180.10:FF:000019">
    <property type="entry name" value="Cell surface lipoprotein"/>
    <property type="match status" value="1"/>
</dbReference>
<dbReference type="GO" id="GO:0005615">
    <property type="term" value="C:extracellular space"/>
    <property type="evidence" value="ECO:0007669"/>
    <property type="project" value="TreeGrafter"/>
</dbReference>
<feature type="chain" id="PRO_5039568607" evidence="3">
    <location>
        <begin position="25"/>
        <end position="221"/>
    </location>
</feature>
<dbReference type="PANTHER" id="PTHR10900:SF77">
    <property type="entry name" value="FI19380P1"/>
    <property type="match status" value="1"/>
</dbReference>
<dbReference type="PROSITE" id="PS50213">
    <property type="entry name" value="FAS1"/>
    <property type="match status" value="1"/>
</dbReference>
<dbReference type="InterPro" id="IPR050904">
    <property type="entry name" value="Adhesion/Biosynth-related"/>
</dbReference>
<dbReference type="RefSeq" id="WP_160904479.1">
    <property type="nucleotide sequence ID" value="NZ_CP102850.1"/>
</dbReference>
<dbReference type="InterPro" id="IPR000782">
    <property type="entry name" value="FAS1_domain"/>
</dbReference>
<dbReference type="GO" id="GO:0031012">
    <property type="term" value="C:extracellular matrix"/>
    <property type="evidence" value="ECO:0007669"/>
    <property type="project" value="TreeGrafter"/>
</dbReference>
<sequence length="221" mass="22316">MALKRIHRVLTAAAGVTLAVGLVAGCSSDDDSSSETTAATSAPMTSMESESDSATAASGLVGPGCAAYAEANPTGPASVDGMAAEPVATAASNNPMLTTLTQAVSGELNPEVNLVDTLNNGEYTVFAPTDDAFAKLPPETIEALQTDATMLTDILTYHVVDGQAGPDAIAGEHETLQGQSVEVTGEGEEWMVNDAAVVCGGVQTANATVYLIDTVLTPPAE</sequence>
<proteinExistence type="predicted"/>
<dbReference type="PROSITE" id="PS51257">
    <property type="entry name" value="PROKAR_LIPOPROTEIN"/>
    <property type="match status" value="1"/>
</dbReference>
<dbReference type="EMBL" id="WMBR01000010">
    <property type="protein sequence ID" value="MXP24280.1"/>
    <property type="molecule type" value="Genomic_DNA"/>
</dbReference>